<gene>
    <name evidence="1" type="ORF">Cspa_c39540</name>
</gene>
<dbReference type="OrthoDB" id="1912881at2"/>
<reference evidence="1 2" key="1">
    <citation type="submission" date="2013-02" db="EMBL/GenBank/DDBJ databases">
        <title>Genome sequence of Clostridium saccharoperbutylacetonicum N1-4(HMT).</title>
        <authorList>
            <person name="Poehlein A."/>
            <person name="Daniel R."/>
        </authorList>
    </citation>
    <scope>NUCLEOTIDE SEQUENCE [LARGE SCALE GENOMIC DNA]</scope>
    <source>
        <strain evidence="2">N1-4(HMT)</strain>
    </source>
</reference>
<dbReference type="EMBL" id="CP004121">
    <property type="protein sequence ID" value="AGF57711.1"/>
    <property type="molecule type" value="Genomic_DNA"/>
</dbReference>
<keyword evidence="2" id="KW-1185">Reference proteome</keyword>
<dbReference type="Proteomes" id="UP000011728">
    <property type="component" value="Chromosome"/>
</dbReference>
<dbReference type="KEGG" id="csr:Cspa_c39540"/>
<dbReference type="STRING" id="36745.CLSAP_37310"/>
<evidence type="ECO:0000313" key="1">
    <source>
        <dbReference type="EMBL" id="AGF57711.1"/>
    </source>
</evidence>
<accession>M1MSM4</accession>
<sequence length="122" mass="14493">MNNEERVEVLIKRYDFDFSEKYHVEIRQLLEKEIINYQNGSSEYLRFLCGYLFCIGEVKDIEIINKAKYGINMDVGCMVDAEWIESLKNGGVESEYVRNRHLLIDDFVSYYSNFEASEDFDE</sequence>
<dbReference type="eggNOG" id="ENOG503393S">
    <property type="taxonomic scope" value="Bacteria"/>
</dbReference>
<protein>
    <submittedName>
        <fullName evidence="1">Uncharacterized protein</fullName>
    </submittedName>
</protein>
<dbReference type="HOGENOM" id="CLU_1883212_0_0_9"/>
<dbReference type="PATRIC" id="fig|931276.5.peg.3988"/>
<dbReference type="RefSeq" id="WP_015394024.1">
    <property type="nucleotide sequence ID" value="NC_020291.1"/>
</dbReference>
<evidence type="ECO:0000313" key="2">
    <source>
        <dbReference type="Proteomes" id="UP000011728"/>
    </source>
</evidence>
<name>M1MSM4_9CLOT</name>
<organism evidence="1 2">
    <name type="scientific">Clostridium saccharoperbutylacetonicum N1-4(HMT)</name>
    <dbReference type="NCBI Taxonomy" id="931276"/>
    <lineage>
        <taxon>Bacteria</taxon>
        <taxon>Bacillati</taxon>
        <taxon>Bacillota</taxon>
        <taxon>Clostridia</taxon>
        <taxon>Eubacteriales</taxon>
        <taxon>Clostridiaceae</taxon>
        <taxon>Clostridium</taxon>
    </lineage>
</organism>
<dbReference type="AlphaFoldDB" id="M1MSM4"/>
<proteinExistence type="predicted"/>